<dbReference type="AlphaFoldDB" id="A0A3P8HMI3"/>
<organism evidence="2 3">
    <name type="scientific">Schistosoma mattheei</name>
    <dbReference type="NCBI Taxonomy" id="31246"/>
    <lineage>
        <taxon>Eukaryota</taxon>
        <taxon>Metazoa</taxon>
        <taxon>Spiralia</taxon>
        <taxon>Lophotrochozoa</taxon>
        <taxon>Platyhelminthes</taxon>
        <taxon>Trematoda</taxon>
        <taxon>Digenea</taxon>
        <taxon>Strigeidida</taxon>
        <taxon>Schistosomatoidea</taxon>
        <taxon>Schistosomatidae</taxon>
        <taxon>Schistosoma</taxon>
    </lineage>
</organism>
<keyword evidence="3" id="KW-1185">Reference proteome</keyword>
<gene>
    <name evidence="2" type="ORF">SMTD_LOCUS8430</name>
</gene>
<feature type="transmembrane region" description="Helical" evidence="1">
    <location>
        <begin position="6"/>
        <end position="27"/>
    </location>
</feature>
<dbReference type="Proteomes" id="UP000269396">
    <property type="component" value="Unassembled WGS sequence"/>
</dbReference>
<sequence length="66" mass="7422">MMTVVVVVRVSALYIRTVLTFMLKILTSILVNGCSDFHMFFNCGNAILALPILALVHVEDDWCHLL</sequence>
<keyword evidence="1" id="KW-0812">Transmembrane</keyword>
<proteinExistence type="predicted"/>
<evidence type="ECO:0000313" key="3">
    <source>
        <dbReference type="Proteomes" id="UP000269396"/>
    </source>
</evidence>
<keyword evidence="1" id="KW-0472">Membrane</keyword>
<keyword evidence="1" id="KW-1133">Transmembrane helix</keyword>
<dbReference type="EMBL" id="UZAL01028923">
    <property type="protein sequence ID" value="VDP44626.1"/>
    <property type="molecule type" value="Genomic_DNA"/>
</dbReference>
<accession>A0A3P8HMI3</accession>
<protein>
    <submittedName>
        <fullName evidence="2">Uncharacterized protein</fullName>
    </submittedName>
</protein>
<evidence type="ECO:0000313" key="2">
    <source>
        <dbReference type="EMBL" id="VDP44626.1"/>
    </source>
</evidence>
<evidence type="ECO:0000256" key="1">
    <source>
        <dbReference type="SAM" id="Phobius"/>
    </source>
</evidence>
<name>A0A3P8HMI3_9TREM</name>
<reference evidence="2 3" key="1">
    <citation type="submission" date="2018-11" db="EMBL/GenBank/DDBJ databases">
        <authorList>
            <consortium name="Pathogen Informatics"/>
        </authorList>
    </citation>
    <scope>NUCLEOTIDE SEQUENCE [LARGE SCALE GENOMIC DNA]</scope>
    <source>
        <strain>Denwood</strain>
        <strain evidence="3">Zambia</strain>
    </source>
</reference>